<dbReference type="GO" id="GO:0009252">
    <property type="term" value="P:peptidoglycan biosynthetic process"/>
    <property type="evidence" value="ECO:0007669"/>
    <property type="project" value="UniProtKB-KW"/>
</dbReference>
<dbReference type="EMBL" id="JAVBVO010000004">
    <property type="protein sequence ID" value="MDZ5759786.1"/>
    <property type="molecule type" value="Genomic_DNA"/>
</dbReference>
<dbReference type="GO" id="GO:0016740">
    <property type="term" value="F:transferase activity"/>
    <property type="evidence" value="ECO:0007669"/>
    <property type="project" value="InterPro"/>
</dbReference>
<reference evidence="5" key="1">
    <citation type="submission" date="2023-08" db="EMBL/GenBank/DDBJ databases">
        <title>Genomic characterization of piscicolin 126 produced by Carnobacterium maltaromaticum CM22 strain isolated from salmon (Salmo salar).</title>
        <authorList>
            <person name="Gonzalez-Gragera E."/>
            <person name="Garcia-Lopez J.D."/>
            <person name="Teso-Perez C."/>
            <person name="Gimenez-Hernandez I."/>
            <person name="Peralta-Sanchez J.M."/>
            <person name="Valdivia E."/>
            <person name="Montalban-Lopez M."/>
            <person name="Martin-Platero A.M."/>
            <person name="Banos A."/>
            <person name="Martinez-Bueno M."/>
        </authorList>
    </citation>
    <scope>NUCLEOTIDE SEQUENCE</scope>
    <source>
        <strain evidence="5">CM22</strain>
    </source>
</reference>
<protein>
    <submittedName>
        <fullName evidence="5">Toxin Cry1Ac domain D-VI-related protein</fullName>
    </submittedName>
</protein>
<feature type="compositionally biased region" description="Basic and acidic residues" evidence="3">
    <location>
        <begin position="234"/>
        <end position="247"/>
    </location>
</feature>
<dbReference type="Pfam" id="PF18449">
    <property type="entry name" value="Endotoxin_C2"/>
    <property type="match status" value="1"/>
</dbReference>
<evidence type="ECO:0000256" key="3">
    <source>
        <dbReference type="SAM" id="MobiDB-lite"/>
    </source>
</evidence>
<feature type="active site" description="Nucleophile" evidence="1">
    <location>
        <position position="449"/>
    </location>
</feature>
<dbReference type="GO" id="GO:0071555">
    <property type="term" value="P:cell wall organization"/>
    <property type="evidence" value="ECO:0007669"/>
    <property type="project" value="UniProtKB-UniRule"/>
</dbReference>
<evidence type="ECO:0000256" key="1">
    <source>
        <dbReference type="PROSITE-ProRule" id="PRU01373"/>
    </source>
</evidence>
<dbReference type="InterPro" id="IPR005490">
    <property type="entry name" value="LD_TPept_cat_dom"/>
</dbReference>
<feature type="compositionally biased region" description="Gly residues" evidence="3">
    <location>
        <begin position="274"/>
        <end position="284"/>
    </location>
</feature>
<comment type="caution">
    <text evidence="5">The sequence shown here is derived from an EMBL/GenBank/DDBJ whole genome shotgun (WGS) entry which is preliminary data.</text>
</comment>
<feature type="coiled-coil region" evidence="2">
    <location>
        <begin position="190"/>
        <end position="217"/>
    </location>
</feature>
<comment type="pathway">
    <text evidence="1">Cell wall biogenesis; peptidoglycan biosynthesis.</text>
</comment>
<dbReference type="Proteomes" id="UP001290462">
    <property type="component" value="Unassembled WGS sequence"/>
</dbReference>
<dbReference type="InterPro" id="IPR054544">
    <property type="entry name" value="Pest_crys_Cry1Aa_dom-IV"/>
</dbReference>
<keyword evidence="2" id="KW-0175">Coiled coil</keyword>
<feature type="domain" description="L,D-TPase catalytic" evidence="4">
    <location>
        <begin position="308"/>
        <end position="473"/>
    </location>
</feature>
<dbReference type="AlphaFoldDB" id="A0AAW9K9B7"/>
<dbReference type="PROSITE" id="PS52029">
    <property type="entry name" value="LD_TPASE"/>
    <property type="match status" value="1"/>
</dbReference>
<evidence type="ECO:0000313" key="5">
    <source>
        <dbReference type="EMBL" id="MDZ5759786.1"/>
    </source>
</evidence>
<evidence type="ECO:0000259" key="4">
    <source>
        <dbReference type="PROSITE" id="PS52029"/>
    </source>
</evidence>
<dbReference type="PANTHER" id="PTHR38589:SF1">
    <property type="entry name" value="BLR0621 PROTEIN"/>
    <property type="match status" value="1"/>
</dbReference>
<dbReference type="GO" id="GO:0008360">
    <property type="term" value="P:regulation of cell shape"/>
    <property type="evidence" value="ECO:0007669"/>
    <property type="project" value="UniProtKB-UniRule"/>
</dbReference>
<gene>
    <name evidence="5" type="ORF">RAK27_14080</name>
</gene>
<evidence type="ECO:0000256" key="2">
    <source>
        <dbReference type="SAM" id="Coils"/>
    </source>
</evidence>
<feature type="active site" description="Proton donor/acceptor" evidence="1">
    <location>
        <position position="439"/>
    </location>
</feature>
<sequence>MKFDKLNKKWLVGSICAVALLLGGGLVYANATNKQQEKESAQAEIALRESTIKDVEKSVIALYSNDKKEDFAKDLTNQKINDVKLEVKKIDDKKVKEKLNTELKQLEFMLETKGIIQSFLPNDILKDDVTADNINTLGKKYDESLSYNKKITEKKKSTLEEISKQFNEIKSANDKTNLLFSDESKEQLAENVTQEDIENVENLIKVIKNEKAKSEITVNYEKAFTIYWAKEDAKTSEEKDAESKQEETTAVGETKVNSGTSENTSTNTTDSTGNTGGETQGGGAPVAQGGIEGLIAQSPTASYTDQIVAVVASGASAQVYLFEKNGSQWNTVLSTGGMVGSEGVGQASEYRSATPKGSYGLSLAFGTGGNPGASLPYRQITPNSYWISNVNDPQYNTWQERPSSDSSDEHLASYSQQYQYAIALDYNGGVGGGSAFFLHVSNGAPTAGCIAVPLGIMQQLITRIHGGARIINVNSEAELASY</sequence>
<name>A0AAW9K9B7_CARML</name>
<keyword evidence="1" id="KW-0133">Cell shape</keyword>
<feature type="region of interest" description="Disordered" evidence="3">
    <location>
        <begin position="234"/>
        <end position="288"/>
    </location>
</feature>
<dbReference type="PANTHER" id="PTHR38589">
    <property type="entry name" value="BLR0621 PROTEIN"/>
    <property type="match status" value="1"/>
</dbReference>
<accession>A0AAW9K9B7</accession>
<dbReference type="RefSeq" id="WP_322809424.1">
    <property type="nucleotide sequence ID" value="NZ_JAVBVO010000004.1"/>
</dbReference>
<feature type="compositionally biased region" description="Low complexity" evidence="3">
    <location>
        <begin position="257"/>
        <end position="273"/>
    </location>
</feature>
<keyword evidence="1" id="KW-0961">Cell wall biogenesis/degradation</keyword>
<keyword evidence="1" id="KW-0573">Peptidoglycan synthesis</keyword>
<organism evidence="5 6">
    <name type="scientific">Carnobacterium maltaromaticum</name>
    <name type="common">Carnobacterium piscicola</name>
    <dbReference type="NCBI Taxonomy" id="2751"/>
    <lineage>
        <taxon>Bacteria</taxon>
        <taxon>Bacillati</taxon>
        <taxon>Bacillota</taxon>
        <taxon>Bacilli</taxon>
        <taxon>Lactobacillales</taxon>
        <taxon>Carnobacteriaceae</taxon>
        <taxon>Carnobacterium</taxon>
    </lineage>
</organism>
<proteinExistence type="predicted"/>
<evidence type="ECO:0000313" key="6">
    <source>
        <dbReference type="Proteomes" id="UP001290462"/>
    </source>
</evidence>